<keyword evidence="1" id="KW-0812">Transmembrane</keyword>
<evidence type="ECO:0000256" key="1">
    <source>
        <dbReference type="SAM" id="Phobius"/>
    </source>
</evidence>
<feature type="transmembrane region" description="Helical" evidence="1">
    <location>
        <begin position="186"/>
        <end position="204"/>
    </location>
</feature>
<dbReference type="RefSeq" id="WP_139929415.1">
    <property type="nucleotide sequence ID" value="NZ_CP040915.1"/>
</dbReference>
<evidence type="ECO:0000313" key="3">
    <source>
        <dbReference type="Proteomes" id="UP000314616"/>
    </source>
</evidence>
<feature type="transmembrane region" description="Helical" evidence="1">
    <location>
        <begin position="71"/>
        <end position="92"/>
    </location>
</feature>
<reference evidence="2 3" key="1">
    <citation type="submission" date="2019-05" db="EMBL/GenBank/DDBJ databases">
        <title>Georgenia *** sp. nov., and Georgenia *** sp. nov., isolated from the intestinal contents of plateau pika (Ochotona curzoniae) in the Qinghai-Tibet plateau of China.</title>
        <authorList>
            <person name="Tian Z."/>
        </authorList>
    </citation>
    <scope>NUCLEOTIDE SEQUENCE [LARGE SCALE GENOMIC DNA]</scope>
    <source>
        <strain evidence="2 3">Z443</strain>
    </source>
</reference>
<proteinExistence type="predicted"/>
<feature type="transmembrane region" description="Helical" evidence="1">
    <location>
        <begin position="125"/>
        <end position="147"/>
    </location>
</feature>
<feature type="transmembrane region" description="Helical" evidence="1">
    <location>
        <begin position="386"/>
        <end position="406"/>
    </location>
</feature>
<protein>
    <recommendedName>
        <fullName evidence="4">ABC-2 type transport system permease protein</fullName>
    </recommendedName>
</protein>
<dbReference type="OrthoDB" id="4922321at2"/>
<organism evidence="2 3">
    <name type="scientific">Georgenia yuyongxinii</name>
    <dbReference type="NCBI Taxonomy" id="2589797"/>
    <lineage>
        <taxon>Bacteria</taxon>
        <taxon>Bacillati</taxon>
        <taxon>Actinomycetota</taxon>
        <taxon>Actinomycetes</taxon>
        <taxon>Micrococcales</taxon>
        <taxon>Bogoriellaceae</taxon>
        <taxon>Georgenia</taxon>
    </lineage>
</organism>
<sequence length="511" mass="51718">MRVPTGRAVRRWSRHRAGRRSEGGLGDLLSDVYTAVLSVTMAVAIAVSVAAQLGADLAETPPVSGGGLVLAPHWLAILVGLAAVAGIAGLAARLGPVAVPEHQAQWWLAMPVDRRSLLRPAAVRWPLVAVLPGAVVAVAVTLVLAPAADAGTLTAAVALGGAVAASTVLVMALTESSRARHRRARLAADICLALVPIVGGAVALGSLPAPTVPARLAVPAVAAVVVAAGLAVLVDLRLARLRGALMKERGAVGGEALGAVLSLDTRALGRALAASAEPAARRRSARLAWLARAPRLWRAPAVLVASDALVLARTPRHLVQLVVTATLPALALAVPQPVPVVTVVLLVGGAYVGALATADGARRAQVAPVLDALLPLGQHQVRRLRLVVPVAAMVLWSAAVFAVIGLRYGDPAAWLLLGVLSAPVWAAGAVRAAYRPLPDFSGPLIHTPMGALPPGMSTVVSKGPDVAILCAVPVLVALLVGAVPPVLLAVQAALAAAAVAIAGRVGKRQHD</sequence>
<feature type="transmembrane region" description="Helical" evidence="1">
    <location>
        <begin position="466"/>
        <end position="483"/>
    </location>
</feature>
<dbReference type="InterPro" id="IPR046264">
    <property type="entry name" value="DUF6297"/>
</dbReference>
<dbReference type="Pfam" id="PF19814">
    <property type="entry name" value="DUF6297"/>
    <property type="match status" value="1"/>
</dbReference>
<accession>A0A5B8C5E7</accession>
<feature type="transmembrane region" description="Helical" evidence="1">
    <location>
        <begin position="28"/>
        <end position="51"/>
    </location>
</feature>
<dbReference type="KEGG" id="gyu:FE374_12260"/>
<keyword evidence="1" id="KW-1133">Transmembrane helix</keyword>
<dbReference type="Proteomes" id="UP000314616">
    <property type="component" value="Chromosome"/>
</dbReference>
<feature type="transmembrane region" description="Helical" evidence="1">
    <location>
        <begin position="489"/>
        <end position="506"/>
    </location>
</feature>
<keyword evidence="1" id="KW-0472">Membrane</keyword>
<feature type="transmembrane region" description="Helical" evidence="1">
    <location>
        <begin position="216"/>
        <end position="239"/>
    </location>
</feature>
<name>A0A5B8C5E7_9MICO</name>
<dbReference type="EMBL" id="CP040915">
    <property type="protein sequence ID" value="QDC25280.1"/>
    <property type="molecule type" value="Genomic_DNA"/>
</dbReference>
<feature type="transmembrane region" description="Helical" evidence="1">
    <location>
        <begin position="318"/>
        <end position="334"/>
    </location>
</feature>
<evidence type="ECO:0000313" key="2">
    <source>
        <dbReference type="EMBL" id="QDC25280.1"/>
    </source>
</evidence>
<feature type="transmembrane region" description="Helical" evidence="1">
    <location>
        <begin position="340"/>
        <end position="358"/>
    </location>
</feature>
<gene>
    <name evidence="2" type="ORF">FE374_12260</name>
</gene>
<feature type="transmembrane region" description="Helical" evidence="1">
    <location>
        <begin position="153"/>
        <end position="174"/>
    </location>
</feature>
<dbReference type="AlphaFoldDB" id="A0A5B8C5E7"/>
<feature type="transmembrane region" description="Helical" evidence="1">
    <location>
        <begin position="412"/>
        <end position="434"/>
    </location>
</feature>
<evidence type="ECO:0008006" key="4">
    <source>
        <dbReference type="Google" id="ProtNLM"/>
    </source>
</evidence>